<keyword evidence="3" id="KW-1003">Cell membrane</keyword>
<evidence type="ECO:0000313" key="8">
    <source>
        <dbReference type="EMBL" id="GIP16253.1"/>
    </source>
</evidence>
<dbReference type="InterPro" id="IPR029787">
    <property type="entry name" value="Nucleotide_cyclase"/>
</dbReference>
<dbReference type="PANTHER" id="PTHR43081:SF1">
    <property type="entry name" value="ADENYLATE CYCLASE, TERMINAL-DIFFERENTIATION SPECIFIC"/>
    <property type="match status" value="1"/>
</dbReference>
<dbReference type="GO" id="GO:0035556">
    <property type="term" value="P:intracellular signal transduction"/>
    <property type="evidence" value="ECO:0007669"/>
    <property type="project" value="InterPro"/>
</dbReference>
<feature type="domain" description="Guanylate cyclase" evidence="6">
    <location>
        <begin position="665"/>
        <end position="791"/>
    </location>
</feature>
<sequence length="916" mass="103799">MKTKLMLLLLTIAVCGISLIMLRDWATLSPLKREESVNMLSQAVIDEQQAVYLIADSKKTLQKIDADGRLVYSVSSKLDSSSTNTFLFNDVTTDSQGNAYVLITVLDQYGLKVSGEHILKISRNGRQKTMLYTALASEDDNLMRVGRIQSLQVVGTELHFFSRSRQSASLQSISTSNQLQQFPTHLASFELPSDRYLKEVTGITPTIMTTKQGYLYLVQEDQLQQLFPNNDEPTLHFPIEVEIEIGGKQHIYYIDAHEAAIKRLIPQDNGATIENVVTLQQLSQAREDIDWQSLNHVSLQGEQIVVTALGAVAVLNPAGELQTVVAGYTYSMNQLAMRVLFWLIVVGLALLTAYTVRYIYVVMLQRKLYLLLKQLLLVIPLLAASMTWLSYTVYHSVSEENKKDTFNQLKILAANGKYLIDGDMLQQINSPRDYRGSAYATIKEQLNEVFPRSRSDHDGLYNTIYRYMNGQIYVVMDDDDSVTMFQPIEPTESDKLVIERGTVELGELSDETGNWLFALGPIYNSSGELVGIYETGKDMVAITSSNIALLHDIIKIVLWISLVLGIVITIMTIYFLSSIRKLRRSVNQIAGGEWDIEVEIRTRDEIEELGERFNMMATAIKNYVLEVTRLSSAYFRFVPQQFLKVLGKSNMSDVELGEQQTKHMTILVCNMRRFHELSATMSTKDNFAFINSLLKQLGPVIREHGGFISRYLGPGMLTMFPNHTNYAIRAAFHLRLSLNSYNAQRAQQGLPPIELGIAIDAGDVMLGIIGEEQRLEGSVISNQVQLTLDLERLSEQLGVSVLLTAQARNALELARAEHCRHLGWIQLPASKEPVQLYDWYEADEPHIRQLKIETKKVFEKAIDDYRSGRFYDAREGFVYVVKRNRYDLAAKLYFFASDQFYQEGTQPDWNTALRIS</sequence>
<dbReference type="Proteomes" id="UP000683139">
    <property type="component" value="Unassembled WGS sequence"/>
</dbReference>
<dbReference type="SUPFAM" id="SSF55073">
    <property type="entry name" value="Nucleotide cyclase"/>
    <property type="match status" value="1"/>
</dbReference>
<dbReference type="Gene3D" id="3.30.70.1230">
    <property type="entry name" value="Nucleotide cyclase"/>
    <property type="match status" value="1"/>
</dbReference>
<reference evidence="8" key="1">
    <citation type="submission" date="2021-03" db="EMBL/GenBank/DDBJ databases">
        <title>Antimicrobial resistance genes in bacteria isolated from Japanese honey, and their potential for conferring macrolide and lincosamide resistance in the American foulbrood pathogen Paenibacillus larvae.</title>
        <authorList>
            <person name="Okamoto M."/>
            <person name="Kumagai M."/>
            <person name="Kanamori H."/>
            <person name="Takamatsu D."/>
        </authorList>
    </citation>
    <scope>NUCLEOTIDE SEQUENCE</scope>
    <source>
        <strain evidence="8">J40TS1</strain>
    </source>
</reference>
<feature type="transmembrane region" description="Helical" evidence="5">
    <location>
        <begin position="375"/>
        <end position="394"/>
    </location>
</feature>
<dbReference type="EMBL" id="BOSE01000003">
    <property type="protein sequence ID" value="GIP16253.1"/>
    <property type="molecule type" value="Genomic_DNA"/>
</dbReference>
<dbReference type="CDD" id="cd07302">
    <property type="entry name" value="CHD"/>
    <property type="match status" value="1"/>
</dbReference>
<dbReference type="Pfam" id="PF00672">
    <property type="entry name" value="HAMP"/>
    <property type="match status" value="1"/>
</dbReference>
<evidence type="ECO:0000259" key="7">
    <source>
        <dbReference type="PROSITE" id="PS50885"/>
    </source>
</evidence>
<evidence type="ECO:0000256" key="5">
    <source>
        <dbReference type="SAM" id="Phobius"/>
    </source>
</evidence>
<keyword evidence="5" id="KW-1133">Transmembrane helix</keyword>
<protein>
    <recommendedName>
        <fullName evidence="10">HAMP domain-containing protein</fullName>
    </recommendedName>
</protein>
<feature type="transmembrane region" description="Helical" evidence="5">
    <location>
        <begin position="339"/>
        <end position="363"/>
    </location>
</feature>
<evidence type="ECO:0000259" key="6">
    <source>
        <dbReference type="PROSITE" id="PS50125"/>
    </source>
</evidence>
<evidence type="ECO:0000256" key="2">
    <source>
        <dbReference type="ARBA" id="ARBA00005381"/>
    </source>
</evidence>
<dbReference type="PANTHER" id="PTHR43081">
    <property type="entry name" value="ADENYLATE CYCLASE, TERMINAL-DIFFERENTIATION SPECIFIC-RELATED"/>
    <property type="match status" value="1"/>
</dbReference>
<dbReference type="SUPFAM" id="SSF158472">
    <property type="entry name" value="HAMP domain-like"/>
    <property type="match status" value="1"/>
</dbReference>
<organism evidence="8 9">
    <name type="scientific">Paenibacillus montaniterrae</name>
    <dbReference type="NCBI Taxonomy" id="429341"/>
    <lineage>
        <taxon>Bacteria</taxon>
        <taxon>Bacillati</taxon>
        <taxon>Bacillota</taxon>
        <taxon>Bacilli</taxon>
        <taxon>Bacillales</taxon>
        <taxon>Paenibacillaceae</taxon>
        <taxon>Paenibacillus</taxon>
    </lineage>
</organism>
<evidence type="ECO:0000256" key="4">
    <source>
        <dbReference type="ARBA" id="ARBA00023136"/>
    </source>
</evidence>
<dbReference type="InterPro" id="IPR001054">
    <property type="entry name" value="A/G_cyclase"/>
</dbReference>
<evidence type="ECO:0000256" key="3">
    <source>
        <dbReference type="ARBA" id="ARBA00022475"/>
    </source>
</evidence>
<evidence type="ECO:0000313" key="9">
    <source>
        <dbReference type="Proteomes" id="UP000683139"/>
    </source>
</evidence>
<keyword evidence="4 5" id="KW-0472">Membrane</keyword>
<dbReference type="GO" id="GO:0005886">
    <property type="term" value="C:plasma membrane"/>
    <property type="evidence" value="ECO:0007669"/>
    <property type="project" value="UniProtKB-SubCell"/>
</dbReference>
<dbReference type="CDD" id="cd06225">
    <property type="entry name" value="HAMP"/>
    <property type="match status" value="1"/>
</dbReference>
<accession>A0A920CYD0</accession>
<feature type="domain" description="HAMP" evidence="7">
    <location>
        <begin position="573"/>
        <end position="625"/>
    </location>
</feature>
<name>A0A920CYD0_9BACL</name>
<evidence type="ECO:0008006" key="10">
    <source>
        <dbReference type="Google" id="ProtNLM"/>
    </source>
</evidence>
<comment type="subcellular location">
    <subcellularLocation>
        <location evidence="1">Cell membrane</location>
    </subcellularLocation>
</comment>
<dbReference type="Gene3D" id="6.10.340.10">
    <property type="match status" value="1"/>
</dbReference>
<comment type="caution">
    <text evidence="8">The sequence shown here is derived from an EMBL/GenBank/DDBJ whole genome shotgun (WGS) entry which is preliminary data.</text>
</comment>
<gene>
    <name evidence="8" type="ORF">J40TS1_18950</name>
</gene>
<comment type="similarity">
    <text evidence="2">Belongs to the adenylyl cyclase class-3 family.</text>
</comment>
<dbReference type="InterPro" id="IPR050697">
    <property type="entry name" value="Adenylyl/Guanylyl_Cyclase_3/4"/>
</dbReference>
<dbReference type="SMART" id="SM00304">
    <property type="entry name" value="HAMP"/>
    <property type="match status" value="1"/>
</dbReference>
<dbReference type="AlphaFoldDB" id="A0A920CYD0"/>
<dbReference type="InterPro" id="IPR003660">
    <property type="entry name" value="HAMP_dom"/>
</dbReference>
<feature type="transmembrane region" description="Helical" evidence="5">
    <location>
        <begin position="556"/>
        <end position="576"/>
    </location>
</feature>
<evidence type="ECO:0000256" key="1">
    <source>
        <dbReference type="ARBA" id="ARBA00004236"/>
    </source>
</evidence>
<keyword evidence="5" id="KW-0812">Transmembrane</keyword>
<dbReference type="PROSITE" id="PS50125">
    <property type="entry name" value="GUANYLATE_CYCLASE_2"/>
    <property type="match status" value="1"/>
</dbReference>
<dbReference type="PROSITE" id="PS50885">
    <property type="entry name" value="HAMP"/>
    <property type="match status" value="1"/>
</dbReference>
<dbReference type="GO" id="GO:0004016">
    <property type="term" value="F:adenylate cyclase activity"/>
    <property type="evidence" value="ECO:0007669"/>
    <property type="project" value="UniProtKB-ARBA"/>
</dbReference>
<dbReference type="RefSeq" id="WP_213514526.1">
    <property type="nucleotide sequence ID" value="NZ_BOSE01000003.1"/>
</dbReference>
<keyword evidence="9" id="KW-1185">Reference proteome</keyword>
<proteinExistence type="inferred from homology"/>
<dbReference type="GO" id="GO:0006171">
    <property type="term" value="P:cAMP biosynthetic process"/>
    <property type="evidence" value="ECO:0007669"/>
    <property type="project" value="TreeGrafter"/>
</dbReference>